<dbReference type="Proteomes" id="UP000190797">
    <property type="component" value="Chromosome"/>
</dbReference>
<dbReference type="GO" id="GO:0005524">
    <property type="term" value="F:ATP binding"/>
    <property type="evidence" value="ECO:0007669"/>
    <property type="project" value="InterPro"/>
</dbReference>
<dbReference type="EMBL" id="CP017717">
    <property type="protein sequence ID" value="AQZ67617.1"/>
    <property type="molecule type" value="Genomic_DNA"/>
</dbReference>
<dbReference type="InterPro" id="IPR027417">
    <property type="entry name" value="P-loop_NTPase"/>
</dbReference>
<dbReference type="AlphaFoldDB" id="A0A1V0ABN8"/>
<reference evidence="2" key="1">
    <citation type="journal article" date="2017" name="Med. Chem. Commun.">
        <title>Nonomuraea sp. ATCC 55076 harbours the largest actinomycete chromosome to date and the kistamicin biosynthetic gene cluster.</title>
        <authorList>
            <person name="Nazari B."/>
            <person name="Forneris C.C."/>
            <person name="Gibson M.I."/>
            <person name="Moon K."/>
            <person name="Schramma K.R."/>
            <person name="Seyedsayamdost M.R."/>
        </authorList>
    </citation>
    <scope>NUCLEOTIDE SEQUENCE [LARGE SCALE GENOMIC DNA]</scope>
    <source>
        <strain evidence="2">ATCC 55076</strain>
    </source>
</reference>
<proteinExistence type="predicted"/>
<dbReference type="GO" id="GO:0006260">
    <property type="term" value="P:DNA replication"/>
    <property type="evidence" value="ECO:0007669"/>
    <property type="project" value="TreeGrafter"/>
</dbReference>
<evidence type="ECO:0000313" key="2">
    <source>
        <dbReference type="Proteomes" id="UP000190797"/>
    </source>
</evidence>
<sequence length="239" mass="26379">MVDDTPIADLFRDLGMPPHHENCDGYGWANVDDENGHMGAIRCMGCAGENVAAGVLALIPVRFRKPIELLPAVAEWVKRGNQAEGLFLCGNVGTGKTHQAYWAMAAWCFRTLTTPASARVSETYGEQRRIPPSVKFIRATTLFDELRPSNQNTRQPVVDSQGARLLILDDLGAEKPSEFTCEKLYEIVDQRYADAKPMIVTSNVPPRALSDQVGERVASRFAEYCEVVPVTGPDRRKSA</sequence>
<evidence type="ECO:0000313" key="1">
    <source>
        <dbReference type="EMBL" id="AQZ67617.1"/>
    </source>
</evidence>
<dbReference type="STRING" id="1909395.BKM31_44665"/>
<dbReference type="Gene3D" id="3.40.50.300">
    <property type="entry name" value="P-loop containing nucleotide triphosphate hydrolases"/>
    <property type="match status" value="1"/>
</dbReference>
<dbReference type="PANTHER" id="PTHR30050:SF4">
    <property type="entry name" value="ATP-BINDING PROTEIN RV3427C IN INSERTION SEQUENCE-RELATED"/>
    <property type="match status" value="1"/>
</dbReference>
<organism evidence="1 2">
    <name type="scientific">[Actinomadura] parvosata subsp. kistnae</name>
    <dbReference type="NCBI Taxonomy" id="1909395"/>
    <lineage>
        <taxon>Bacteria</taxon>
        <taxon>Bacillati</taxon>
        <taxon>Actinomycetota</taxon>
        <taxon>Actinomycetes</taxon>
        <taxon>Streptosporangiales</taxon>
        <taxon>Streptosporangiaceae</taxon>
        <taxon>Nonomuraea</taxon>
    </lineage>
</organism>
<name>A0A1V0ABN8_9ACTN</name>
<gene>
    <name evidence="1" type="ORF">BKM31_44665</name>
</gene>
<keyword evidence="2" id="KW-1185">Reference proteome</keyword>
<accession>A0A1V0ABN8</accession>
<dbReference type="KEGG" id="noa:BKM31_44665"/>
<dbReference type="PANTHER" id="PTHR30050">
    <property type="entry name" value="CHROMOSOMAL REPLICATION INITIATOR PROTEIN DNAA"/>
    <property type="match status" value="1"/>
</dbReference>
<protein>
    <submittedName>
        <fullName evidence="1">Uncharacterized protein</fullName>
    </submittedName>
</protein>
<dbReference type="SUPFAM" id="SSF52540">
    <property type="entry name" value="P-loop containing nucleoside triphosphate hydrolases"/>
    <property type="match status" value="1"/>
</dbReference>